<accession>A0A6A6BR27</accession>
<dbReference type="OrthoDB" id="5366687at2759"/>
<dbReference type="RefSeq" id="XP_033402278.1">
    <property type="nucleotide sequence ID" value="XM_033543799.1"/>
</dbReference>
<organism evidence="1 2">
    <name type="scientific">Aplosporella prunicola CBS 121167</name>
    <dbReference type="NCBI Taxonomy" id="1176127"/>
    <lineage>
        <taxon>Eukaryota</taxon>
        <taxon>Fungi</taxon>
        <taxon>Dikarya</taxon>
        <taxon>Ascomycota</taxon>
        <taxon>Pezizomycotina</taxon>
        <taxon>Dothideomycetes</taxon>
        <taxon>Dothideomycetes incertae sedis</taxon>
        <taxon>Botryosphaeriales</taxon>
        <taxon>Aplosporellaceae</taxon>
        <taxon>Aplosporella</taxon>
    </lineage>
</organism>
<gene>
    <name evidence="1" type="ORF">K452DRAFT_314823</name>
</gene>
<dbReference type="EMBL" id="ML995475">
    <property type="protein sequence ID" value="KAF2146569.1"/>
    <property type="molecule type" value="Genomic_DNA"/>
</dbReference>
<proteinExistence type="predicted"/>
<reference evidence="1" key="1">
    <citation type="journal article" date="2020" name="Stud. Mycol.">
        <title>101 Dothideomycetes genomes: a test case for predicting lifestyles and emergence of pathogens.</title>
        <authorList>
            <person name="Haridas S."/>
            <person name="Albert R."/>
            <person name="Binder M."/>
            <person name="Bloem J."/>
            <person name="Labutti K."/>
            <person name="Salamov A."/>
            <person name="Andreopoulos B."/>
            <person name="Baker S."/>
            <person name="Barry K."/>
            <person name="Bills G."/>
            <person name="Bluhm B."/>
            <person name="Cannon C."/>
            <person name="Castanera R."/>
            <person name="Culley D."/>
            <person name="Daum C."/>
            <person name="Ezra D."/>
            <person name="Gonzalez J."/>
            <person name="Henrissat B."/>
            <person name="Kuo A."/>
            <person name="Liang C."/>
            <person name="Lipzen A."/>
            <person name="Lutzoni F."/>
            <person name="Magnuson J."/>
            <person name="Mondo S."/>
            <person name="Nolan M."/>
            <person name="Ohm R."/>
            <person name="Pangilinan J."/>
            <person name="Park H.-J."/>
            <person name="Ramirez L."/>
            <person name="Alfaro M."/>
            <person name="Sun H."/>
            <person name="Tritt A."/>
            <person name="Yoshinaga Y."/>
            <person name="Zwiers L.-H."/>
            <person name="Turgeon B."/>
            <person name="Goodwin S."/>
            <person name="Spatafora J."/>
            <person name="Crous P."/>
            <person name="Grigoriev I."/>
        </authorList>
    </citation>
    <scope>NUCLEOTIDE SEQUENCE</scope>
    <source>
        <strain evidence="1">CBS 121167</strain>
    </source>
</reference>
<name>A0A6A6BR27_9PEZI</name>
<evidence type="ECO:0000313" key="1">
    <source>
        <dbReference type="EMBL" id="KAF2146569.1"/>
    </source>
</evidence>
<evidence type="ECO:0000313" key="2">
    <source>
        <dbReference type="Proteomes" id="UP000799438"/>
    </source>
</evidence>
<protein>
    <submittedName>
        <fullName evidence="1">Uncharacterized protein</fullName>
    </submittedName>
</protein>
<sequence>MAEAQRISSCKNVAAQIYTMLASYPDRWQTYLPSARSVIPALAASPSLSIPERLYIIAALQALAFADADNPSSTAATADIANWCQSQWLLVLERQANCSAALRGLGEYWLFRAQPALARIHAAEESAPANAAVSDARLGAPDAVEARGLLTPSSDYLARAVQAAHTAREGVKGELLEKAAEAYMSLGNVSGKRAGEPCFRRALQYLKMAVDMGHELPEHLEDYLDEYGPLVD</sequence>
<dbReference type="GeneID" id="54301296"/>
<dbReference type="AlphaFoldDB" id="A0A6A6BR27"/>
<keyword evidence="2" id="KW-1185">Reference proteome</keyword>
<dbReference type="Proteomes" id="UP000799438">
    <property type="component" value="Unassembled WGS sequence"/>
</dbReference>